<organism evidence="2 3">
    <name type="scientific">Eimeria mitis</name>
    <dbReference type="NCBI Taxonomy" id="44415"/>
    <lineage>
        <taxon>Eukaryota</taxon>
        <taxon>Sar</taxon>
        <taxon>Alveolata</taxon>
        <taxon>Apicomplexa</taxon>
        <taxon>Conoidasida</taxon>
        <taxon>Coccidia</taxon>
        <taxon>Eucoccidiorida</taxon>
        <taxon>Eimeriorina</taxon>
        <taxon>Eimeriidae</taxon>
        <taxon>Eimeria</taxon>
    </lineage>
</organism>
<feature type="coiled-coil region" evidence="1">
    <location>
        <begin position="181"/>
        <end position="215"/>
    </location>
</feature>
<keyword evidence="1" id="KW-0175">Coiled coil</keyword>
<reference evidence="2" key="1">
    <citation type="submission" date="2013-10" db="EMBL/GenBank/DDBJ databases">
        <title>Genomic analysis of the causative agents of coccidiosis in chickens.</title>
        <authorList>
            <person name="Reid A.J."/>
            <person name="Blake D."/>
            <person name="Billington K."/>
            <person name="Browne H."/>
            <person name="Dunn M."/>
            <person name="Hung S."/>
            <person name="Kawahara F."/>
            <person name="Miranda-Saavedra D."/>
            <person name="Mourier T."/>
            <person name="Nagra H."/>
            <person name="Otto T.D."/>
            <person name="Rawlings N."/>
            <person name="Sanchez A."/>
            <person name="Sanders M."/>
            <person name="Subramaniam C."/>
            <person name="Tay Y."/>
            <person name="Dear P."/>
            <person name="Doerig C."/>
            <person name="Gruber A."/>
            <person name="Parkinson J."/>
            <person name="Shirley M."/>
            <person name="Wan K.L."/>
            <person name="Berriman M."/>
            <person name="Tomley F."/>
            <person name="Pain A."/>
        </authorList>
    </citation>
    <scope>NUCLEOTIDE SEQUENCE [LARGE SCALE GENOMIC DNA]</scope>
    <source>
        <strain evidence="2">Houghton</strain>
    </source>
</reference>
<dbReference type="AlphaFoldDB" id="U6KI49"/>
<dbReference type="EMBL" id="HG735424">
    <property type="protein sequence ID" value="CDJ35912.1"/>
    <property type="molecule type" value="Genomic_DNA"/>
</dbReference>
<sequence>MIVAAEAAAAAAVAEVRLLEERVAEANKAAAQLREAQTAVALLQAELVRLKRPTYNTAGSITADTSPTRSSSSRCSAQLEAAAALLHVPAVPASAAGESPPLAVSKAANATDDAAAEDFALPAGAATADTADRAARETPFTCMGLELPGEDRDGVYAQQLLLLQQKLHADATALSTLRMQLSSAFKAVHALEDQRAALRRELRRSKEEAAAAAAAAVAAATETAASARLAEENYSQQLRLLSLHVAETHEKNKDTQRQLEELLKHKILCGRCGVWNPLSDLLEEGQYWGACVMCRGRVTERPF</sequence>
<evidence type="ECO:0000313" key="2">
    <source>
        <dbReference type="EMBL" id="CDJ35912.1"/>
    </source>
</evidence>
<proteinExistence type="predicted"/>
<feature type="coiled-coil region" evidence="1">
    <location>
        <begin position="2"/>
        <end position="46"/>
    </location>
</feature>
<accession>U6KI49</accession>
<dbReference type="VEuPathDB" id="ToxoDB:EMH_0042770"/>
<evidence type="ECO:0000256" key="1">
    <source>
        <dbReference type="SAM" id="Coils"/>
    </source>
</evidence>
<dbReference type="Proteomes" id="UP000030744">
    <property type="component" value="Unassembled WGS sequence"/>
</dbReference>
<keyword evidence="3" id="KW-1185">Reference proteome</keyword>
<protein>
    <submittedName>
        <fullName evidence="2">Uncharacterized protein</fullName>
    </submittedName>
</protein>
<reference evidence="2" key="2">
    <citation type="submission" date="2013-10" db="EMBL/GenBank/DDBJ databases">
        <authorList>
            <person name="Aslett M."/>
        </authorList>
    </citation>
    <scope>NUCLEOTIDE SEQUENCE [LARGE SCALE GENOMIC DNA]</scope>
    <source>
        <strain evidence="2">Houghton</strain>
    </source>
</reference>
<dbReference type="GeneID" id="60404039"/>
<gene>
    <name evidence="2" type="ORF">EMH_0042770</name>
</gene>
<dbReference type="RefSeq" id="XP_037878201.1">
    <property type="nucleotide sequence ID" value="XM_038022347.1"/>
</dbReference>
<name>U6KI49_9EIME</name>
<dbReference type="OrthoDB" id="348412at2759"/>
<evidence type="ECO:0000313" key="3">
    <source>
        <dbReference type="Proteomes" id="UP000030744"/>
    </source>
</evidence>